<evidence type="ECO:0000313" key="2">
    <source>
        <dbReference type="EMBL" id="RTX73219.1"/>
    </source>
</evidence>
<comment type="caution">
    <text evidence="2">The sequence shown here is derived from an EMBL/GenBank/DDBJ whole genome shotgun (WGS) entry which is preliminary data.</text>
</comment>
<evidence type="ECO:0000256" key="1">
    <source>
        <dbReference type="SAM" id="Phobius"/>
    </source>
</evidence>
<sequence>MKIINFFIIRILLKKPVIIVSMVLLLFIANYLTFTAARSIVSTYQGYKEISTLNKRGNFIANLDPKYEVNYDKINKKDTQKVYDFLNNRYKYALRVDGFVTSLKSKNDMEVSLNYINEQSYKVNKFDLIQGKDVNFDYNYKRDQIPVLIGAGLANTYPLGSTIKIKDGVTNELINLKVQGILKKNTHNSNFYAPNSKNYFNFSIFIPINKQFIDYSDLNLQVNGLMDIVILDSTKEKVEVLSKYIQKHLNLKYNYFNQQENFEFFEDYYLNSMKIILFISIILIIGMTGIAIWNTLLSIRLMIKDFTINLLVGLSYSRLRIIFYSYFGILFSINLAVLFIITAYNRCSAWLRKDSLFATYGIFGLISMDWIALIAVVLIDIIIGFIIVELSIKIIKKIPISLGVLQ</sequence>
<proteinExistence type="predicted"/>
<keyword evidence="1" id="KW-0812">Transmembrane</keyword>
<dbReference type="EMBL" id="RXWV01000030">
    <property type="protein sequence ID" value="RTX73219.1"/>
    <property type="molecule type" value="Genomic_DNA"/>
</dbReference>
<dbReference type="AlphaFoldDB" id="A0AAJ4SIY9"/>
<keyword evidence="1" id="KW-1133">Transmembrane helix</keyword>
<feature type="transmembrane region" description="Helical" evidence="1">
    <location>
        <begin position="323"/>
        <end position="345"/>
    </location>
</feature>
<protein>
    <submittedName>
        <fullName evidence="2">Peptide ABC transporter permease</fullName>
    </submittedName>
</protein>
<accession>A0AAJ4SIY9</accession>
<feature type="transmembrane region" description="Helical" evidence="1">
    <location>
        <begin position="275"/>
        <end position="303"/>
    </location>
</feature>
<keyword evidence="1" id="KW-0472">Membrane</keyword>
<name>A0AAJ4SIY9_MAMSC</name>
<feature type="transmembrane region" description="Helical" evidence="1">
    <location>
        <begin position="12"/>
        <end position="32"/>
    </location>
</feature>
<dbReference type="Proteomes" id="UP000274792">
    <property type="component" value="Unassembled WGS sequence"/>
</dbReference>
<evidence type="ECO:0000313" key="3">
    <source>
        <dbReference type="Proteomes" id="UP000274792"/>
    </source>
</evidence>
<dbReference type="RefSeq" id="WP_037589635.1">
    <property type="nucleotide sequence ID" value="NZ_RXWV01000030.1"/>
</dbReference>
<organism evidence="2 3">
    <name type="scientific">Mammaliicoccus sciuri</name>
    <name type="common">Staphylococcus sciuri</name>
    <dbReference type="NCBI Taxonomy" id="1296"/>
    <lineage>
        <taxon>Bacteria</taxon>
        <taxon>Bacillati</taxon>
        <taxon>Bacillota</taxon>
        <taxon>Bacilli</taxon>
        <taxon>Bacillales</taxon>
        <taxon>Staphylococcaceae</taxon>
        <taxon>Mammaliicoccus</taxon>
    </lineage>
</organism>
<feature type="transmembrane region" description="Helical" evidence="1">
    <location>
        <begin position="357"/>
        <end position="388"/>
    </location>
</feature>
<reference evidence="2 3" key="1">
    <citation type="submission" date="2018-10" db="EMBL/GenBank/DDBJ databases">
        <title>A collection Staphylococci species genome sequencing.</title>
        <authorList>
            <person name="Cole K."/>
        </authorList>
    </citation>
    <scope>NUCLEOTIDE SEQUENCE [LARGE SCALE GENOMIC DNA]</scope>
    <source>
        <strain evidence="3">NCTC 12218</strain>
    </source>
</reference>
<gene>
    <name evidence="2" type="ORF">CD117_06090</name>
</gene>